<dbReference type="Gene3D" id="3.40.50.2300">
    <property type="match status" value="2"/>
</dbReference>
<evidence type="ECO:0000259" key="5">
    <source>
        <dbReference type="PROSITE" id="PS50932"/>
    </source>
</evidence>
<dbReference type="PRINTS" id="PR00036">
    <property type="entry name" value="HTHLACI"/>
</dbReference>
<dbReference type="Gene3D" id="1.10.260.40">
    <property type="entry name" value="lambda repressor-like DNA-binding domains"/>
    <property type="match status" value="1"/>
</dbReference>
<dbReference type="Pfam" id="PF13377">
    <property type="entry name" value="Peripla_BP_3"/>
    <property type="match status" value="1"/>
</dbReference>
<dbReference type="PROSITE" id="PS50932">
    <property type="entry name" value="HTH_LACI_2"/>
    <property type="match status" value="1"/>
</dbReference>
<sequence>MSTIKDVARESGLSVGTVSRVLNGRGYLSQEAKDRVQAAMHRLGYEPNALARSLSKSTSRIVAIIMPMLDNPFFSELLMALTGELSQRGYQSLLFVCDSPEGNVSLFIRECMRNRVAGIILCSGALTSADLGELAIPVVTLERGSLKNASRIKCDNRLGGRLAAEHLIARGCVRLLALSAPQGRPMPGDERLEAFIETCRQAGVECIGEVLEPGLFHSQDYTASLEEVLSRHKDRDGLFCTSDILALQAMGVACKLARRIPEDLKVVGFDGTKLARTLRPSLTTVAQPTGQMARLAVESVIEAAKPSSVRVDMTVEVRLVEGDSTMASV</sequence>
<dbReference type="SUPFAM" id="SSF47413">
    <property type="entry name" value="lambda repressor-like DNA-binding domains"/>
    <property type="match status" value="1"/>
</dbReference>
<keyword evidence="1" id="KW-0678">Repressor</keyword>
<comment type="caution">
    <text evidence="6">The sequence shown here is derived from an EMBL/GenBank/DDBJ whole genome shotgun (WGS) entry which is preliminary data.</text>
</comment>
<dbReference type="InterPro" id="IPR028082">
    <property type="entry name" value="Peripla_BP_I"/>
</dbReference>
<dbReference type="Pfam" id="PF00356">
    <property type="entry name" value="LacI"/>
    <property type="match status" value="1"/>
</dbReference>
<dbReference type="PANTHER" id="PTHR30146:SF95">
    <property type="entry name" value="RIBOSE OPERON REPRESSOR"/>
    <property type="match status" value="1"/>
</dbReference>
<reference evidence="6" key="2">
    <citation type="journal article" date="2021" name="PeerJ">
        <title>Extensive microbial diversity within the chicken gut microbiome revealed by metagenomics and culture.</title>
        <authorList>
            <person name="Gilroy R."/>
            <person name="Ravi A."/>
            <person name="Getino M."/>
            <person name="Pursley I."/>
            <person name="Horton D.L."/>
            <person name="Alikhan N.F."/>
            <person name="Baker D."/>
            <person name="Gharbi K."/>
            <person name="Hall N."/>
            <person name="Watson M."/>
            <person name="Adriaenssens E.M."/>
            <person name="Foster-Nyarko E."/>
            <person name="Jarju S."/>
            <person name="Secka A."/>
            <person name="Antonio M."/>
            <person name="Oren A."/>
            <person name="Chaudhuri R.R."/>
            <person name="La Ragione R."/>
            <person name="Hildebrand F."/>
            <person name="Pallen M.J."/>
        </authorList>
    </citation>
    <scope>NUCLEOTIDE SEQUENCE</scope>
    <source>
        <strain evidence="6">11167</strain>
    </source>
</reference>
<protein>
    <submittedName>
        <fullName evidence="6">LacI family DNA-binding transcriptional regulator</fullName>
    </submittedName>
</protein>
<dbReference type="Proteomes" id="UP000823633">
    <property type="component" value="Unassembled WGS sequence"/>
</dbReference>
<evidence type="ECO:0000256" key="1">
    <source>
        <dbReference type="ARBA" id="ARBA00022491"/>
    </source>
</evidence>
<accession>A0A9D9H6J4</accession>
<dbReference type="InterPro" id="IPR046335">
    <property type="entry name" value="LacI/GalR-like_sensor"/>
</dbReference>
<evidence type="ECO:0000256" key="3">
    <source>
        <dbReference type="ARBA" id="ARBA00023125"/>
    </source>
</evidence>
<feature type="domain" description="HTH lacI-type" evidence="5">
    <location>
        <begin position="2"/>
        <end position="56"/>
    </location>
</feature>
<dbReference type="SMART" id="SM00354">
    <property type="entry name" value="HTH_LACI"/>
    <property type="match status" value="1"/>
</dbReference>
<dbReference type="InterPro" id="IPR000843">
    <property type="entry name" value="HTH_LacI"/>
</dbReference>
<reference evidence="6" key="1">
    <citation type="submission" date="2020-10" db="EMBL/GenBank/DDBJ databases">
        <authorList>
            <person name="Gilroy R."/>
        </authorList>
    </citation>
    <scope>NUCLEOTIDE SEQUENCE</scope>
    <source>
        <strain evidence="6">11167</strain>
    </source>
</reference>
<dbReference type="GO" id="GO:0000976">
    <property type="term" value="F:transcription cis-regulatory region binding"/>
    <property type="evidence" value="ECO:0007669"/>
    <property type="project" value="TreeGrafter"/>
</dbReference>
<evidence type="ECO:0000313" key="6">
    <source>
        <dbReference type="EMBL" id="MBO8442935.1"/>
    </source>
</evidence>
<keyword evidence="4" id="KW-0804">Transcription</keyword>
<proteinExistence type="predicted"/>
<keyword evidence="2" id="KW-0805">Transcription regulation</keyword>
<keyword evidence="3 6" id="KW-0238">DNA-binding</keyword>
<dbReference type="GO" id="GO:0003700">
    <property type="term" value="F:DNA-binding transcription factor activity"/>
    <property type="evidence" value="ECO:0007669"/>
    <property type="project" value="TreeGrafter"/>
</dbReference>
<organism evidence="6 7">
    <name type="scientific">Candidatus Aphodenecus pullistercoris</name>
    <dbReference type="NCBI Taxonomy" id="2840669"/>
    <lineage>
        <taxon>Bacteria</taxon>
        <taxon>Pseudomonadati</taxon>
        <taxon>Spirochaetota</taxon>
        <taxon>Spirochaetia</taxon>
        <taxon>Spirochaetales</taxon>
        <taxon>Candidatus Aphodenecus</taxon>
    </lineage>
</organism>
<dbReference type="SUPFAM" id="SSF53822">
    <property type="entry name" value="Periplasmic binding protein-like I"/>
    <property type="match status" value="1"/>
</dbReference>
<dbReference type="AlphaFoldDB" id="A0A9D9H6J4"/>
<dbReference type="PANTHER" id="PTHR30146">
    <property type="entry name" value="LACI-RELATED TRANSCRIPTIONAL REPRESSOR"/>
    <property type="match status" value="1"/>
</dbReference>
<evidence type="ECO:0000313" key="7">
    <source>
        <dbReference type="Proteomes" id="UP000823633"/>
    </source>
</evidence>
<name>A0A9D9H6J4_9SPIR</name>
<evidence type="ECO:0000256" key="2">
    <source>
        <dbReference type="ARBA" id="ARBA00023015"/>
    </source>
</evidence>
<dbReference type="CDD" id="cd01392">
    <property type="entry name" value="HTH_LacI"/>
    <property type="match status" value="1"/>
</dbReference>
<evidence type="ECO:0000256" key="4">
    <source>
        <dbReference type="ARBA" id="ARBA00023163"/>
    </source>
</evidence>
<dbReference type="CDD" id="cd06291">
    <property type="entry name" value="PBP1_Qymf-like"/>
    <property type="match status" value="1"/>
</dbReference>
<dbReference type="InterPro" id="IPR010982">
    <property type="entry name" value="Lambda_DNA-bd_dom_sf"/>
</dbReference>
<gene>
    <name evidence="6" type="ORF">IAC42_04170</name>
</gene>
<dbReference type="EMBL" id="JADIMU010000026">
    <property type="protein sequence ID" value="MBO8442935.1"/>
    <property type="molecule type" value="Genomic_DNA"/>
</dbReference>